<dbReference type="AlphaFoldDB" id="A0A2T1E6M2"/>
<comment type="caution">
    <text evidence="1">The sequence shown here is derived from an EMBL/GenBank/DDBJ whole genome shotgun (WGS) entry which is preliminary data.</text>
</comment>
<name>A0A2T1E6M2_9CYAN</name>
<keyword evidence="2" id="KW-1185">Reference proteome</keyword>
<gene>
    <name evidence="1" type="ORF">C7B82_13660</name>
</gene>
<dbReference type="OrthoDB" id="9758522at2"/>
<accession>A0A2T1E6M2</accession>
<evidence type="ECO:0000313" key="1">
    <source>
        <dbReference type="EMBL" id="PSB28387.1"/>
    </source>
</evidence>
<evidence type="ECO:0000313" key="2">
    <source>
        <dbReference type="Proteomes" id="UP000239576"/>
    </source>
</evidence>
<protein>
    <submittedName>
        <fullName evidence="1">Uncharacterized protein</fullName>
    </submittedName>
</protein>
<reference evidence="2" key="1">
    <citation type="submission" date="2018-02" db="EMBL/GenBank/DDBJ databases">
        <authorList>
            <person name="Moore K."/>
            <person name="Momper L."/>
        </authorList>
    </citation>
    <scope>NUCLEOTIDE SEQUENCE [LARGE SCALE GENOMIC DNA]</scope>
    <source>
        <strain evidence="2">ULC18</strain>
    </source>
</reference>
<dbReference type="EMBL" id="PVWK01000080">
    <property type="protein sequence ID" value="PSB28387.1"/>
    <property type="molecule type" value="Genomic_DNA"/>
</dbReference>
<sequence length="127" mass="14286">MDAAAQLQHLHIRQELQQKIQTALQVAKDLPPDDCLKAIETSLLAIQAYCRTVQKTFIVVEEKVTCDQYELGGRQEDSAILFRGPNREATVAICVTAKGSLLHRNDYPWTIYRNAGDVNPLEYLSLS</sequence>
<reference evidence="1 2" key="2">
    <citation type="submission" date="2018-03" db="EMBL/GenBank/DDBJ databases">
        <title>The ancient ancestry and fast evolution of plastids.</title>
        <authorList>
            <person name="Moore K.R."/>
            <person name="Magnabosco C."/>
            <person name="Momper L."/>
            <person name="Gold D.A."/>
            <person name="Bosak T."/>
            <person name="Fournier G.P."/>
        </authorList>
    </citation>
    <scope>NUCLEOTIDE SEQUENCE [LARGE SCALE GENOMIC DNA]</scope>
    <source>
        <strain evidence="1 2">ULC18</strain>
    </source>
</reference>
<dbReference type="Proteomes" id="UP000239576">
    <property type="component" value="Unassembled WGS sequence"/>
</dbReference>
<organism evidence="1 2">
    <name type="scientific">Stenomitos frigidus ULC18</name>
    <dbReference type="NCBI Taxonomy" id="2107698"/>
    <lineage>
        <taxon>Bacteria</taxon>
        <taxon>Bacillati</taxon>
        <taxon>Cyanobacteriota</taxon>
        <taxon>Cyanophyceae</taxon>
        <taxon>Leptolyngbyales</taxon>
        <taxon>Leptolyngbyaceae</taxon>
        <taxon>Stenomitos</taxon>
    </lineage>
</organism>
<proteinExistence type="predicted"/>